<proteinExistence type="inferred from homology"/>
<dbReference type="GO" id="GO:1990281">
    <property type="term" value="C:efflux pump complex"/>
    <property type="evidence" value="ECO:0007669"/>
    <property type="project" value="TreeGrafter"/>
</dbReference>
<feature type="domain" description="Multidrug resistance protein MdtA-like barrel-sandwich hybrid" evidence="4">
    <location>
        <begin position="81"/>
        <end position="216"/>
    </location>
</feature>
<sequence>MSTPSITPKTPSRRFLLIAGATGTALAIVIAASGLITRAVSASANAQWSGSNAVPTVNLAKPQVGQASAISLPGTIQPFQKAQLYARVDGYLKSWSVDIGAPVHAGQTLAVVDAPDLDQQLAAARGDLAMAQANYRLATLTATRWSDLSQTGAVAQQVVDEKAGDREAKRAVVSALQAKVRGIEALSAYKRIAAPFDGIVTARKTDIGALITAGSNGQELFEVADLRKLRIYVQVPQTLAAKLKVGQQATFTLPEQPGQTLKASVAAISHALDPAARTMLVQLQAANPGNVGAGAYCQVTFDEPAAASNAIRIPATALIVRNAGSAVAIVGPGNKAVIRDVKLGRDYGDAVDVVAGLSPSDRIVDTPPETLRTGDAVRIAAPAPAKTKAGA</sequence>
<organism evidence="8 9">
    <name type="scientific">Novosphingobium resinovorum</name>
    <dbReference type="NCBI Taxonomy" id="158500"/>
    <lineage>
        <taxon>Bacteria</taxon>
        <taxon>Pseudomonadati</taxon>
        <taxon>Pseudomonadota</taxon>
        <taxon>Alphaproteobacteria</taxon>
        <taxon>Sphingomonadales</taxon>
        <taxon>Sphingomonadaceae</taxon>
        <taxon>Novosphingobium</taxon>
    </lineage>
</organism>
<keyword evidence="10" id="KW-1185">Reference proteome</keyword>
<reference evidence="7" key="2">
    <citation type="submission" date="2016-08" db="EMBL/GenBank/DDBJ databases">
        <authorList>
            <person name="Seilhamer J.J."/>
        </authorList>
    </citation>
    <scope>NUCLEOTIDE SEQUENCE [LARGE SCALE GENOMIC DNA]</scope>
    <source>
        <strain evidence="7">SA1</strain>
        <plasmid evidence="7">pSA1</plasmid>
    </source>
</reference>
<protein>
    <submittedName>
        <fullName evidence="7">Efflux transporter periplasmic adaptor subunit</fullName>
    </submittedName>
    <submittedName>
        <fullName evidence="8">RND family efflux transporter MFP subunit</fullName>
    </submittedName>
</protein>
<dbReference type="Pfam" id="PF25917">
    <property type="entry name" value="BSH_RND"/>
    <property type="match status" value="1"/>
</dbReference>
<dbReference type="EMBL" id="CP017076">
    <property type="protein sequence ID" value="AOR78941.1"/>
    <property type="molecule type" value="Genomic_DNA"/>
</dbReference>
<name>A0A031K0Z4_9SPHN</name>
<reference evidence="10" key="3">
    <citation type="journal article" date="2017" name="J. Biotechnol.">
        <title>Complete genome sequence of Novosphingobium resinovorum SA1, a versatile xenobiotic-degrading bacterium capable of utilizing sulfanilic acid.</title>
        <authorList>
            <person name="Hegedus B."/>
            <person name="Kos P.B."/>
            <person name="Balint B."/>
            <person name="Maroti G."/>
            <person name="Gan H.M."/>
            <person name="Perei K."/>
            <person name="Rakhely G."/>
        </authorList>
    </citation>
    <scope>NUCLEOTIDE SEQUENCE [LARGE SCALE GENOMIC DNA]</scope>
    <source>
        <strain evidence="10">SA1</strain>
    </source>
</reference>
<feature type="domain" description="CusB-like beta-barrel" evidence="5">
    <location>
        <begin position="232"/>
        <end position="303"/>
    </location>
</feature>
<dbReference type="PROSITE" id="PS51318">
    <property type="entry name" value="TAT"/>
    <property type="match status" value="1"/>
</dbReference>
<dbReference type="EMBL" id="JFYZ01000005">
    <property type="protein sequence ID" value="EZP82875.1"/>
    <property type="molecule type" value="Genomic_DNA"/>
</dbReference>
<dbReference type="GO" id="GO:0015562">
    <property type="term" value="F:efflux transmembrane transporter activity"/>
    <property type="evidence" value="ECO:0007669"/>
    <property type="project" value="TreeGrafter"/>
</dbReference>
<evidence type="ECO:0000313" key="8">
    <source>
        <dbReference type="EMBL" id="EZP82875.1"/>
    </source>
</evidence>
<feature type="domain" description="Multidrug resistance protein MdtA-like C-terminal permuted SH3" evidence="6">
    <location>
        <begin position="309"/>
        <end position="364"/>
    </location>
</feature>
<evidence type="ECO:0000259" key="6">
    <source>
        <dbReference type="Pfam" id="PF25967"/>
    </source>
</evidence>
<dbReference type="InterPro" id="IPR006143">
    <property type="entry name" value="RND_pump_MFP"/>
</dbReference>
<dbReference type="Pfam" id="PF25954">
    <property type="entry name" value="Beta-barrel_RND_2"/>
    <property type="match status" value="1"/>
</dbReference>
<evidence type="ECO:0000256" key="1">
    <source>
        <dbReference type="ARBA" id="ARBA00004196"/>
    </source>
</evidence>
<dbReference type="PATRIC" id="fig|158500.4.peg.1845"/>
<evidence type="ECO:0000259" key="5">
    <source>
        <dbReference type="Pfam" id="PF25954"/>
    </source>
</evidence>
<dbReference type="PANTHER" id="PTHR30469">
    <property type="entry name" value="MULTIDRUG RESISTANCE PROTEIN MDTA"/>
    <property type="match status" value="1"/>
</dbReference>
<dbReference type="Gene3D" id="1.10.287.470">
    <property type="entry name" value="Helix hairpin bin"/>
    <property type="match status" value="1"/>
</dbReference>
<dbReference type="NCBIfam" id="TIGR01730">
    <property type="entry name" value="RND_mfp"/>
    <property type="match status" value="1"/>
</dbReference>
<comment type="subcellular location">
    <subcellularLocation>
        <location evidence="1">Cell envelope</location>
    </subcellularLocation>
</comment>
<evidence type="ECO:0000259" key="4">
    <source>
        <dbReference type="Pfam" id="PF25917"/>
    </source>
</evidence>
<evidence type="ECO:0000313" key="7">
    <source>
        <dbReference type="EMBL" id="AOR78941.1"/>
    </source>
</evidence>
<evidence type="ECO:0000313" key="9">
    <source>
        <dbReference type="Proteomes" id="UP000024329"/>
    </source>
</evidence>
<keyword evidence="7" id="KW-0614">Plasmid</keyword>
<dbReference type="KEGG" id="nre:BES08_18735"/>
<dbReference type="Gene3D" id="2.40.30.170">
    <property type="match status" value="1"/>
</dbReference>
<accession>A0A031K0Z4</accession>
<dbReference type="Gene3D" id="2.40.50.100">
    <property type="match status" value="1"/>
</dbReference>
<dbReference type="RefSeq" id="WP_036525186.1">
    <property type="nucleotide sequence ID" value="NZ_CP017076.1"/>
</dbReference>
<dbReference type="InterPro" id="IPR058792">
    <property type="entry name" value="Beta-barrel_RND_2"/>
</dbReference>
<evidence type="ECO:0000256" key="2">
    <source>
        <dbReference type="ARBA" id="ARBA00009477"/>
    </source>
</evidence>
<dbReference type="InterPro" id="IPR058625">
    <property type="entry name" value="MdtA-like_BSH"/>
</dbReference>
<dbReference type="InterPro" id="IPR006311">
    <property type="entry name" value="TAT_signal"/>
</dbReference>
<gene>
    <name evidence="7" type="ORF">BES08_18735</name>
    <name evidence="8" type="ORF">BV97_01799</name>
</gene>
<dbReference type="Gene3D" id="2.40.420.20">
    <property type="match status" value="1"/>
</dbReference>
<reference evidence="8 9" key="1">
    <citation type="submission" date="2014-03" db="EMBL/GenBank/DDBJ databases">
        <title>Whole genome sequence of Novosphingobium resinovorum KF1.</title>
        <authorList>
            <person name="Gan H.M."/>
            <person name="Gan H.Y."/>
            <person name="Chew T.H."/>
            <person name="Savka M.A."/>
        </authorList>
    </citation>
    <scope>NUCLEOTIDE SEQUENCE [LARGE SCALE GENOMIC DNA]</scope>
    <source>
        <strain evidence="8 9">KF1</strain>
    </source>
</reference>
<geneLocation type="plasmid" evidence="7 10">
    <name>pSA1</name>
</geneLocation>
<dbReference type="Proteomes" id="UP000024329">
    <property type="component" value="Unassembled WGS sequence"/>
</dbReference>
<dbReference type="SUPFAM" id="SSF111369">
    <property type="entry name" value="HlyD-like secretion proteins"/>
    <property type="match status" value="1"/>
</dbReference>
<keyword evidence="3" id="KW-0813">Transport</keyword>
<comment type="similarity">
    <text evidence="2">Belongs to the membrane fusion protein (MFP) (TC 8.A.1) family.</text>
</comment>
<dbReference type="Pfam" id="PF25967">
    <property type="entry name" value="RND-MFP_C"/>
    <property type="match status" value="1"/>
</dbReference>
<dbReference type="InterPro" id="IPR058627">
    <property type="entry name" value="MdtA-like_C"/>
</dbReference>
<dbReference type="Proteomes" id="UP000094626">
    <property type="component" value="Plasmid pSA1"/>
</dbReference>
<evidence type="ECO:0000256" key="3">
    <source>
        <dbReference type="ARBA" id="ARBA00022448"/>
    </source>
</evidence>
<evidence type="ECO:0000313" key="10">
    <source>
        <dbReference type="Proteomes" id="UP000094626"/>
    </source>
</evidence>
<dbReference type="PANTHER" id="PTHR30469:SF37">
    <property type="entry name" value="RAGD PROTEIN"/>
    <property type="match status" value="1"/>
</dbReference>
<dbReference type="eggNOG" id="COG0845">
    <property type="taxonomic scope" value="Bacteria"/>
</dbReference>
<dbReference type="AlphaFoldDB" id="A0A031K0Z4"/>